<feature type="chain" id="PRO_5026896478" evidence="4">
    <location>
        <begin position="20"/>
        <end position="926"/>
    </location>
</feature>
<dbReference type="AlphaFoldDB" id="A0A6J4JKH1"/>
<gene>
    <name evidence="6" type="ORF">AVDCRST_MAG95-3272</name>
</gene>
<keyword evidence="6" id="KW-0675">Receptor</keyword>
<feature type="signal peptide" evidence="4">
    <location>
        <begin position="1"/>
        <end position="19"/>
    </location>
</feature>
<dbReference type="Gene3D" id="2.60.40.1120">
    <property type="entry name" value="Carboxypeptidase-like, regulatory domain"/>
    <property type="match status" value="1"/>
</dbReference>
<sequence>MKKLLLLLTLLSTTVLAFAQQGTLAGQVKDKKTGEPVIGAVVFITGSAKGSTTDVEGNYSIPLDAGVYKITASYVSYKPQTFESVQINAGKTTTLNITIEEATTELGSVTITGTRQTNTDISLIKELKQSELVVSGVSGEQIAKSLDRDAAETVRRIPGVTVMNDRYIVIRGMAERYNTVMLNDAFTPSTETDVKSFSFDLLPTSVIDRIMIFKSGSPELPGDFGGGVIKVYTKSVATENSTTIGVSGSYRGNTTLQNFYSYNGGKTDFLGFDDGTRNLPSAFPTNNVNSLNNNDLINLGKSLPNSWGAQQNKALPDLRLSLGLSRNFDIGDIQLSNISAVSYSNTRLHTKGSRTRYLQFDPTTKKSGIAYDYEDELSNLNARLGVVHNWTARFNANNKIEFRNLFNQLGSSQVLNRSGLSRIELADQKNYSYRYESRTLYSGQLQGTHTLPNDKTTFTWTGGYAYTNRNEPDYRRVRTQRAENTNDPFLIVTKSTPSLLEAGRFYSKLDENSVSLNSQIEHRFNPADSTSENAPKIRAGFYLERKKRDFAARYFSISPDVDEFFDTRLLTLPIGQAFAPENFRPQTGWKITEGTQRNDQYNAANTYIAGFVSGTLPISERLTASGGIRLEHNIQTLETPLEQVEKPITRPLPSLNLTYAFNQRSLLRFGSSISLNRPEFREIAPFTYFDFENLWEISGNTALKTASIYNTDLRYEFYPNPTEQITFGVFGKYFVNSIERYFENTSAGNAISYLNSENAYNFGVETEIRKSLLDVSAIPFIQNMSVVLNASLIKSQVKFIDDEGNVIKRPLTGQSPYIINSGFYYQDDKKGLQLTLLYNVVGPRIFVVGSKINPTVYDMPRHGIDVSFTKALGQRFEIKGGIQDILNQKVRLIQDSDNNQKINSVDETVQSLKRGSYSTIGISYKL</sequence>
<name>A0A6J4JKH1_9BACT</name>
<evidence type="ECO:0000256" key="2">
    <source>
        <dbReference type="ARBA" id="ARBA00023136"/>
    </source>
</evidence>
<dbReference type="InterPro" id="IPR037066">
    <property type="entry name" value="Plug_dom_sf"/>
</dbReference>
<keyword evidence="3" id="KW-0998">Cell outer membrane</keyword>
<comment type="subcellular location">
    <subcellularLocation>
        <location evidence="1">Cell outer membrane</location>
    </subcellularLocation>
</comment>
<dbReference type="PANTHER" id="PTHR40980">
    <property type="entry name" value="PLUG DOMAIN-CONTAINING PROTEIN"/>
    <property type="match status" value="1"/>
</dbReference>
<dbReference type="InterPro" id="IPR008969">
    <property type="entry name" value="CarboxyPept-like_regulatory"/>
</dbReference>
<dbReference type="GO" id="GO:0009279">
    <property type="term" value="C:cell outer membrane"/>
    <property type="evidence" value="ECO:0007669"/>
    <property type="project" value="UniProtKB-SubCell"/>
</dbReference>
<dbReference type="Pfam" id="PF07715">
    <property type="entry name" value="Plug"/>
    <property type="match status" value="1"/>
</dbReference>
<accession>A0A6J4JKH1</accession>
<evidence type="ECO:0000256" key="3">
    <source>
        <dbReference type="ARBA" id="ARBA00023237"/>
    </source>
</evidence>
<dbReference type="EMBL" id="CADCTJ010001027">
    <property type="protein sequence ID" value="CAA9280521.1"/>
    <property type="molecule type" value="Genomic_DNA"/>
</dbReference>
<keyword evidence="4" id="KW-0732">Signal</keyword>
<dbReference type="Pfam" id="PF13620">
    <property type="entry name" value="CarboxypepD_reg"/>
    <property type="match status" value="1"/>
</dbReference>
<evidence type="ECO:0000256" key="1">
    <source>
        <dbReference type="ARBA" id="ARBA00004442"/>
    </source>
</evidence>
<proteinExistence type="predicted"/>
<dbReference type="SUPFAM" id="SSF49464">
    <property type="entry name" value="Carboxypeptidase regulatory domain-like"/>
    <property type="match status" value="1"/>
</dbReference>
<reference evidence="6" key="1">
    <citation type="submission" date="2020-02" db="EMBL/GenBank/DDBJ databases">
        <authorList>
            <person name="Meier V. D."/>
        </authorList>
    </citation>
    <scope>NUCLEOTIDE SEQUENCE</scope>
    <source>
        <strain evidence="6">AVDCRST_MAG95</strain>
    </source>
</reference>
<dbReference type="Gene3D" id="2.40.170.20">
    <property type="entry name" value="TonB-dependent receptor, beta-barrel domain"/>
    <property type="match status" value="1"/>
</dbReference>
<dbReference type="PANTHER" id="PTHR40980:SF4">
    <property type="entry name" value="TONB-DEPENDENT RECEPTOR-LIKE BETA-BARREL DOMAIN-CONTAINING PROTEIN"/>
    <property type="match status" value="1"/>
</dbReference>
<protein>
    <submittedName>
        <fullName evidence="6">TonB-dependent receptor</fullName>
    </submittedName>
</protein>
<feature type="domain" description="TonB-dependent receptor plug" evidence="5">
    <location>
        <begin position="131"/>
        <end position="222"/>
    </location>
</feature>
<evidence type="ECO:0000256" key="4">
    <source>
        <dbReference type="SAM" id="SignalP"/>
    </source>
</evidence>
<dbReference type="InterPro" id="IPR036942">
    <property type="entry name" value="Beta-barrel_TonB_sf"/>
</dbReference>
<evidence type="ECO:0000259" key="5">
    <source>
        <dbReference type="Pfam" id="PF07715"/>
    </source>
</evidence>
<dbReference type="InterPro" id="IPR012910">
    <property type="entry name" value="Plug_dom"/>
</dbReference>
<dbReference type="SUPFAM" id="SSF56935">
    <property type="entry name" value="Porins"/>
    <property type="match status" value="1"/>
</dbReference>
<keyword evidence="2" id="KW-0472">Membrane</keyword>
<organism evidence="6">
    <name type="scientific">uncultured Adhaeribacter sp</name>
    <dbReference type="NCBI Taxonomy" id="448109"/>
    <lineage>
        <taxon>Bacteria</taxon>
        <taxon>Pseudomonadati</taxon>
        <taxon>Bacteroidota</taxon>
        <taxon>Cytophagia</taxon>
        <taxon>Cytophagales</taxon>
        <taxon>Hymenobacteraceae</taxon>
        <taxon>Adhaeribacter</taxon>
        <taxon>environmental samples</taxon>
    </lineage>
</organism>
<evidence type="ECO:0000313" key="6">
    <source>
        <dbReference type="EMBL" id="CAA9280521.1"/>
    </source>
</evidence>
<dbReference type="Gene3D" id="2.170.130.10">
    <property type="entry name" value="TonB-dependent receptor, plug domain"/>
    <property type="match status" value="1"/>
</dbReference>